<feature type="domain" description="PPPDE" evidence="6">
    <location>
        <begin position="6"/>
        <end position="148"/>
    </location>
</feature>
<dbReference type="PANTHER" id="PTHR12378">
    <property type="entry name" value="DESUMOYLATING ISOPEPTIDASE"/>
    <property type="match status" value="1"/>
</dbReference>
<dbReference type="InterPro" id="IPR008580">
    <property type="entry name" value="PPPDE_dom"/>
</dbReference>
<protein>
    <recommendedName>
        <fullName evidence="2">palmitoyl-protein hydrolase</fullName>
        <ecNumber evidence="2">3.1.2.22</ecNumber>
    </recommendedName>
</protein>
<organism evidence="7 8">
    <name type="scientific">Oikopleura dioica</name>
    <name type="common">Tunicate</name>
    <dbReference type="NCBI Taxonomy" id="34765"/>
    <lineage>
        <taxon>Eukaryota</taxon>
        <taxon>Metazoa</taxon>
        <taxon>Chordata</taxon>
        <taxon>Tunicata</taxon>
        <taxon>Appendicularia</taxon>
        <taxon>Copelata</taxon>
        <taxon>Oikopleuridae</taxon>
        <taxon>Oikopleura</taxon>
    </lineage>
</organism>
<keyword evidence="4" id="KW-0378">Hydrolase</keyword>
<comment type="similarity">
    <text evidence="1">Belongs to the DeSI family.</text>
</comment>
<dbReference type="EMBL" id="OU015568">
    <property type="protein sequence ID" value="CAG5076789.1"/>
    <property type="molecule type" value="Genomic_DNA"/>
</dbReference>
<sequence>MSGTEMEVELYIYDLSQGMAQMMSMPLLGFHLEAIYHTAIVYNGVEFYFGGGGIDQSRPGGTHLGPPMRKVKLGKTEVDPCTFNEWIRAMGSSEYRGDTYALLTHNCNNFSEDAAQFLVQKSIPAEILDMPKKVLGTPFGKIIEQQFGSIKITPGQF</sequence>
<evidence type="ECO:0000256" key="1">
    <source>
        <dbReference type="ARBA" id="ARBA00008140"/>
    </source>
</evidence>
<evidence type="ECO:0000256" key="5">
    <source>
        <dbReference type="ARBA" id="ARBA00047409"/>
    </source>
</evidence>
<evidence type="ECO:0000313" key="7">
    <source>
        <dbReference type="EMBL" id="CAG5076789.1"/>
    </source>
</evidence>
<evidence type="ECO:0000313" key="8">
    <source>
        <dbReference type="Proteomes" id="UP001158576"/>
    </source>
</evidence>
<keyword evidence="8" id="KW-1185">Reference proteome</keyword>
<dbReference type="Pfam" id="PF05903">
    <property type="entry name" value="Peptidase_C97"/>
    <property type="match status" value="1"/>
</dbReference>
<evidence type="ECO:0000256" key="3">
    <source>
        <dbReference type="ARBA" id="ARBA00022670"/>
    </source>
</evidence>
<proteinExistence type="inferred from homology"/>
<name>A0ABN7RJW4_OIKDI</name>
<dbReference type="InterPro" id="IPR042266">
    <property type="entry name" value="PPPDE_sf"/>
</dbReference>
<keyword evidence="3" id="KW-0645">Protease</keyword>
<dbReference type="PANTHER" id="PTHR12378:SF7">
    <property type="entry name" value="DESUMOYLATING ISOPEPTIDASE 1"/>
    <property type="match status" value="1"/>
</dbReference>
<evidence type="ECO:0000256" key="4">
    <source>
        <dbReference type="ARBA" id="ARBA00022801"/>
    </source>
</evidence>
<dbReference type="PROSITE" id="PS51858">
    <property type="entry name" value="PPPDE"/>
    <property type="match status" value="1"/>
</dbReference>
<dbReference type="Proteomes" id="UP001158576">
    <property type="component" value="Chromosome PAR"/>
</dbReference>
<comment type="catalytic activity">
    <reaction evidence="5">
        <text>S-hexadecanoyl-L-cysteinyl-[protein] + H2O = L-cysteinyl-[protein] + hexadecanoate + H(+)</text>
        <dbReference type="Rhea" id="RHEA:19233"/>
        <dbReference type="Rhea" id="RHEA-COMP:10131"/>
        <dbReference type="Rhea" id="RHEA-COMP:11032"/>
        <dbReference type="ChEBI" id="CHEBI:7896"/>
        <dbReference type="ChEBI" id="CHEBI:15377"/>
        <dbReference type="ChEBI" id="CHEBI:15378"/>
        <dbReference type="ChEBI" id="CHEBI:29950"/>
        <dbReference type="ChEBI" id="CHEBI:74151"/>
        <dbReference type="EC" id="3.1.2.22"/>
    </reaction>
    <physiologicalReaction direction="left-to-right" evidence="5">
        <dbReference type="Rhea" id="RHEA:19234"/>
    </physiologicalReaction>
</comment>
<dbReference type="Gene3D" id="3.90.1720.30">
    <property type="entry name" value="PPPDE domains"/>
    <property type="match status" value="1"/>
</dbReference>
<dbReference type="SMART" id="SM01179">
    <property type="entry name" value="DUF862"/>
    <property type="match status" value="1"/>
</dbReference>
<evidence type="ECO:0000259" key="6">
    <source>
        <dbReference type="PROSITE" id="PS51858"/>
    </source>
</evidence>
<evidence type="ECO:0000256" key="2">
    <source>
        <dbReference type="ARBA" id="ARBA00012423"/>
    </source>
</evidence>
<dbReference type="EC" id="3.1.2.22" evidence="2"/>
<accession>A0ABN7RJW4</accession>
<reference evidence="7 8" key="1">
    <citation type="submission" date="2021-04" db="EMBL/GenBank/DDBJ databases">
        <authorList>
            <person name="Bliznina A."/>
        </authorList>
    </citation>
    <scope>NUCLEOTIDE SEQUENCE [LARGE SCALE GENOMIC DNA]</scope>
</reference>
<gene>
    <name evidence="7" type="ORF">OKIOD_LOCUS104</name>
</gene>